<dbReference type="SUPFAM" id="SSF51197">
    <property type="entry name" value="Clavaminate synthase-like"/>
    <property type="match status" value="1"/>
</dbReference>
<keyword evidence="2 5" id="KW-0479">Metal-binding</keyword>
<keyword evidence="8" id="KW-1185">Reference proteome</keyword>
<dbReference type="GO" id="GO:0051213">
    <property type="term" value="F:dioxygenase activity"/>
    <property type="evidence" value="ECO:0007669"/>
    <property type="project" value="UniProtKB-ARBA"/>
</dbReference>
<dbReference type="GO" id="GO:0016705">
    <property type="term" value="F:oxidoreductase activity, acting on paired donors, with incorporation or reduction of molecular oxygen"/>
    <property type="evidence" value="ECO:0007669"/>
    <property type="project" value="UniProtKB-ARBA"/>
</dbReference>
<dbReference type="Proteomes" id="UP000077755">
    <property type="component" value="Chromosome 1"/>
</dbReference>
<dbReference type="KEGG" id="dcr:108199910"/>
<dbReference type="AlphaFoldDB" id="A0AAF1AJ54"/>
<reference evidence="7" key="1">
    <citation type="journal article" date="2016" name="Nat. Genet.">
        <title>A high-quality carrot genome assembly provides new insights into carotenoid accumulation and asterid genome evolution.</title>
        <authorList>
            <person name="Iorizzo M."/>
            <person name="Ellison S."/>
            <person name="Senalik D."/>
            <person name="Zeng P."/>
            <person name="Satapoomin P."/>
            <person name="Huang J."/>
            <person name="Bowman M."/>
            <person name="Iovene M."/>
            <person name="Sanseverino W."/>
            <person name="Cavagnaro P."/>
            <person name="Yildiz M."/>
            <person name="Macko-Podgorni A."/>
            <person name="Moranska E."/>
            <person name="Grzebelus E."/>
            <person name="Grzebelus D."/>
            <person name="Ashrafi H."/>
            <person name="Zheng Z."/>
            <person name="Cheng S."/>
            <person name="Spooner D."/>
            <person name="Van Deynze A."/>
            <person name="Simon P."/>
        </authorList>
    </citation>
    <scope>NUCLEOTIDE SEQUENCE</scope>
    <source>
        <tissue evidence="7">Leaf</tissue>
    </source>
</reference>
<evidence type="ECO:0000313" key="8">
    <source>
        <dbReference type="Proteomes" id="UP000077755"/>
    </source>
</evidence>
<keyword evidence="4 5" id="KW-0408">Iron</keyword>
<gene>
    <name evidence="7" type="ORF">DCAR_0101531</name>
</gene>
<reference evidence="7" key="2">
    <citation type="submission" date="2022-03" db="EMBL/GenBank/DDBJ databases">
        <title>Draft title - Genomic analysis of global carrot germplasm unveils the trajectory of domestication and the origin of high carotenoid orange carrot.</title>
        <authorList>
            <person name="Iorizzo M."/>
            <person name="Ellison S."/>
            <person name="Senalik D."/>
            <person name="Macko-Podgorni A."/>
            <person name="Grzebelus D."/>
            <person name="Bostan H."/>
            <person name="Rolling W."/>
            <person name="Curaba J."/>
            <person name="Simon P."/>
        </authorList>
    </citation>
    <scope>NUCLEOTIDE SEQUENCE</scope>
    <source>
        <tissue evidence="7">Leaf</tissue>
    </source>
</reference>
<proteinExistence type="inferred from homology"/>
<evidence type="ECO:0000259" key="6">
    <source>
        <dbReference type="PROSITE" id="PS51471"/>
    </source>
</evidence>
<organism evidence="7 8">
    <name type="scientific">Daucus carota subsp. sativus</name>
    <name type="common">Carrot</name>
    <dbReference type="NCBI Taxonomy" id="79200"/>
    <lineage>
        <taxon>Eukaryota</taxon>
        <taxon>Viridiplantae</taxon>
        <taxon>Streptophyta</taxon>
        <taxon>Embryophyta</taxon>
        <taxon>Tracheophyta</taxon>
        <taxon>Spermatophyta</taxon>
        <taxon>Magnoliopsida</taxon>
        <taxon>eudicotyledons</taxon>
        <taxon>Gunneridae</taxon>
        <taxon>Pentapetalae</taxon>
        <taxon>asterids</taxon>
        <taxon>campanulids</taxon>
        <taxon>Apiales</taxon>
        <taxon>Apiaceae</taxon>
        <taxon>Apioideae</taxon>
        <taxon>Scandiceae</taxon>
        <taxon>Daucinae</taxon>
        <taxon>Daucus</taxon>
        <taxon>Daucus sect. Daucus</taxon>
    </lineage>
</organism>
<dbReference type="Pfam" id="PF14226">
    <property type="entry name" value="DIOX_N"/>
    <property type="match status" value="1"/>
</dbReference>
<keyword evidence="3 5" id="KW-0560">Oxidoreductase</keyword>
<dbReference type="Pfam" id="PF03171">
    <property type="entry name" value="2OG-FeII_Oxy"/>
    <property type="match status" value="1"/>
</dbReference>
<dbReference type="GO" id="GO:0046872">
    <property type="term" value="F:metal ion binding"/>
    <property type="evidence" value="ECO:0007669"/>
    <property type="project" value="UniProtKB-KW"/>
</dbReference>
<protein>
    <recommendedName>
        <fullName evidence="6">Fe2OG dioxygenase domain-containing protein</fullName>
    </recommendedName>
</protein>
<dbReference type="InterPro" id="IPR026992">
    <property type="entry name" value="DIOX_N"/>
</dbReference>
<dbReference type="PANTHER" id="PTHR10209">
    <property type="entry name" value="OXIDOREDUCTASE, 2OG-FE II OXYGENASE FAMILY PROTEIN"/>
    <property type="match status" value="1"/>
</dbReference>
<evidence type="ECO:0000256" key="1">
    <source>
        <dbReference type="ARBA" id="ARBA00008056"/>
    </source>
</evidence>
<dbReference type="InterPro" id="IPR027443">
    <property type="entry name" value="IPNS-like_sf"/>
</dbReference>
<dbReference type="FunFam" id="2.60.120.330:FF:000012">
    <property type="entry name" value="Gibberellin 20 oxidase 1"/>
    <property type="match status" value="1"/>
</dbReference>
<evidence type="ECO:0000256" key="4">
    <source>
        <dbReference type="ARBA" id="ARBA00023004"/>
    </source>
</evidence>
<dbReference type="PRINTS" id="PR00682">
    <property type="entry name" value="IPNSYNTHASE"/>
</dbReference>
<evidence type="ECO:0000256" key="2">
    <source>
        <dbReference type="ARBA" id="ARBA00022723"/>
    </source>
</evidence>
<sequence>MGEVDVSFIQAIEHRPKPTVTEAQGIPLIDLSIPDTQLLVAQIADACKNWGFFQVINHGVPSQLREKVFSASKSFFSQAKEEKLRVRRDERNPLGYYDTEHTKNVRDWKEVFDFTVESPMVMPVSPDPRDEEVKKFINQWPRNPENLRELCEEYAKEVKKLSFKLMGLIALSLGLAADRFDKCFEDSTSFIRLNYYPPCPSPDLALGVGRHKDAGALTVLYQDDVGGLEVKPKTDGEWIRVKPTPNAYIINVGDIIQVWSNDKYESVEHRVMVNSKRERFSIPFFFNPSHSTRVKPVVELTNDENPANYEEYNWGKFFVTRKLSNFKKLDVENIQINHFKVSA</sequence>
<evidence type="ECO:0000256" key="5">
    <source>
        <dbReference type="RuleBase" id="RU003682"/>
    </source>
</evidence>
<evidence type="ECO:0000313" key="7">
    <source>
        <dbReference type="EMBL" id="WOG82367.1"/>
    </source>
</evidence>
<dbReference type="PROSITE" id="PS51471">
    <property type="entry name" value="FE2OG_OXY"/>
    <property type="match status" value="1"/>
</dbReference>
<accession>A0AAF1AJ54</accession>
<dbReference type="Gene3D" id="2.60.120.330">
    <property type="entry name" value="B-lactam Antibiotic, Isopenicillin N Synthase, Chain"/>
    <property type="match status" value="1"/>
</dbReference>
<dbReference type="InterPro" id="IPR044861">
    <property type="entry name" value="IPNS-like_FE2OG_OXY"/>
</dbReference>
<feature type="domain" description="Fe2OG dioxygenase" evidence="6">
    <location>
        <begin position="187"/>
        <end position="288"/>
    </location>
</feature>
<dbReference type="PANTHER" id="PTHR10209:SF885">
    <property type="entry name" value="2OG-FE(II) OXYGENASE FAMILY, PUTATIVE (AFU_ORTHOLOGUE AFUA_2G00750)-RELATED"/>
    <property type="match status" value="1"/>
</dbReference>
<evidence type="ECO:0000256" key="3">
    <source>
        <dbReference type="ARBA" id="ARBA00023002"/>
    </source>
</evidence>
<name>A0AAF1AJ54_DAUCS</name>
<dbReference type="InterPro" id="IPR005123">
    <property type="entry name" value="Oxoglu/Fe-dep_dioxygenase_dom"/>
</dbReference>
<comment type="similarity">
    <text evidence="1 5">Belongs to the iron/ascorbate-dependent oxidoreductase family.</text>
</comment>
<dbReference type="EMBL" id="CP093343">
    <property type="protein sequence ID" value="WOG82367.1"/>
    <property type="molecule type" value="Genomic_DNA"/>
</dbReference>